<protein>
    <submittedName>
        <fullName evidence="1">Uncharacterized protein</fullName>
    </submittedName>
</protein>
<evidence type="ECO:0000313" key="1">
    <source>
        <dbReference type="EnsemblMetazoa" id="ACHR014225-PA"/>
    </source>
</evidence>
<reference evidence="2" key="1">
    <citation type="submission" date="2013-03" db="EMBL/GenBank/DDBJ databases">
        <title>The Genome Sequence of Anopheles christyi ACHKN1017.</title>
        <authorList>
            <consortium name="The Broad Institute Genomics Platform"/>
            <person name="Neafsey D.E."/>
            <person name="Besansky N."/>
            <person name="Walker B."/>
            <person name="Young S.K."/>
            <person name="Zeng Q."/>
            <person name="Gargeya S."/>
            <person name="Fitzgerald M."/>
            <person name="Haas B."/>
            <person name="Abouelleil A."/>
            <person name="Allen A.W."/>
            <person name="Alvarado L."/>
            <person name="Arachchi H.M."/>
            <person name="Berlin A.M."/>
            <person name="Chapman S.B."/>
            <person name="Gainer-Dewar J."/>
            <person name="Goldberg J."/>
            <person name="Griggs A."/>
            <person name="Gujja S."/>
            <person name="Hansen M."/>
            <person name="Howarth C."/>
            <person name="Imamovic A."/>
            <person name="Ireland A."/>
            <person name="Larimer J."/>
            <person name="McCowan C."/>
            <person name="Murphy C."/>
            <person name="Pearson M."/>
            <person name="Poon T.W."/>
            <person name="Priest M."/>
            <person name="Roberts A."/>
            <person name="Saif S."/>
            <person name="Shea T."/>
            <person name="Sisk P."/>
            <person name="Sykes S."/>
            <person name="Wortman J."/>
            <person name="Nusbaum C."/>
            <person name="Birren B."/>
        </authorList>
    </citation>
    <scope>NUCLEOTIDE SEQUENCE [LARGE SCALE GENOMIC DNA]</scope>
    <source>
        <strain evidence="2">ACHKN1017</strain>
    </source>
</reference>
<sequence length="109" mass="11873">MFRSVWIASVYLRACILACALIQLLIHSLHCGAMVASTISEFTSMPLTPSVSRPSIASNASGHSLSTSLYVPIALLSWPWLWQSLLSNMFTFGVRCFSASDCSKTIASR</sequence>
<keyword evidence="2" id="KW-1185">Reference proteome</keyword>
<organism evidence="1 2">
    <name type="scientific">Anopheles christyi</name>
    <dbReference type="NCBI Taxonomy" id="43041"/>
    <lineage>
        <taxon>Eukaryota</taxon>
        <taxon>Metazoa</taxon>
        <taxon>Ecdysozoa</taxon>
        <taxon>Arthropoda</taxon>
        <taxon>Hexapoda</taxon>
        <taxon>Insecta</taxon>
        <taxon>Pterygota</taxon>
        <taxon>Neoptera</taxon>
        <taxon>Endopterygota</taxon>
        <taxon>Diptera</taxon>
        <taxon>Nematocera</taxon>
        <taxon>Culicoidea</taxon>
        <taxon>Culicidae</taxon>
        <taxon>Anophelinae</taxon>
        <taxon>Anopheles</taxon>
    </lineage>
</organism>
<dbReference type="AlphaFoldDB" id="A0A182KIE2"/>
<dbReference type="VEuPathDB" id="VectorBase:ACHR014225"/>
<reference evidence="1" key="2">
    <citation type="submission" date="2020-05" db="UniProtKB">
        <authorList>
            <consortium name="EnsemblMetazoa"/>
        </authorList>
    </citation>
    <scope>IDENTIFICATION</scope>
    <source>
        <strain evidence="1">ACHKN1017</strain>
    </source>
</reference>
<proteinExistence type="predicted"/>
<evidence type="ECO:0000313" key="2">
    <source>
        <dbReference type="Proteomes" id="UP000075881"/>
    </source>
</evidence>
<dbReference type="Proteomes" id="UP000075881">
    <property type="component" value="Unassembled WGS sequence"/>
</dbReference>
<dbReference type="EnsemblMetazoa" id="ACHR014225-RA">
    <property type="protein sequence ID" value="ACHR014225-PA"/>
    <property type="gene ID" value="ACHR014225"/>
</dbReference>
<accession>A0A182KIE2</accession>
<name>A0A182KIE2_9DIPT</name>